<gene>
    <name evidence="1" type="ORF">HID58_052556</name>
</gene>
<keyword evidence="2" id="KW-1185">Reference proteome</keyword>
<evidence type="ECO:0000313" key="1">
    <source>
        <dbReference type="EMBL" id="KAH0890127.1"/>
    </source>
</evidence>
<dbReference type="Proteomes" id="UP000824890">
    <property type="component" value="Unassembled WGS sequence"/>
</dbReference>
<reference evidence="1 2" key="1">
    <citation type="submission" date="2021-05" db="EMBL/GenBank/DDBJ databases">
        <title>Genome Assembly of Synthetic Allotetraploid Brassica napus Reveals Homoeologous Exchanges between Subgenomes.</title>
        <authorList>
            <person name="Davis J.T."/>
        </authorList>
    </citation>
    <scope>NUCLEOTIDE SEQUENCE [LARGE SCALE GENOMIC DNA]</scope>
    <source>
        <strain evidence="2">cv. Da-Ae</strain>
        <tissue evidence="1">Seedling</tissue>
    </source>
</reference>
<dbReference type="EMBL" id="JAGKQM010000013">
    <property type="protein sequence ID" value="KAH0890127.1"/>
    <property type="molecule type" value="Genomic_DNA"/>
</dbReference>
<name>A0ABQ8AC62_BRANA</name>
<feature type="non-terminal residue" evidence="1">
    <location>
        <position position="1"/>
    </location>
</feature>
<evidence type="ECO:0000313" key="2">
    <source>
        <dbReference type="Proteomes" id="UP000824890"/>
    </source>
</evidence>
<protein>
    <recommendedName>
        <fullName evidence="3">EF-hand domain-containing protein</fullName>
    </recommendedName>
</protein>
<sequence length="292" mass="33473">GLIGSVIRSKFTLLRAPHQIPVFDPGSKLGLSSPNQILGFAILFDLQQRRCSYALTTPTMEDLRVSLQSPRHSFLQTVTGCFDSSSLMTVLTHSATQNTFPHSLHLPFVQGAESFLRLQVFKELISISLMDFRLTTSTSFNQGSLKNTCLRKGKKILEEKLISLKSSFLEERIGSQHSFYFALEVVMLVATSRSRLNYDFTTSKLMFLIQMALSGFQLTEWNKQSSAKEVMHRTQRDMYVHERNNEGFISYSEFTCKALTHSHWVAPVHQQRRAQRSSAVKRRELKYDHERI</sequence>
<comment type="caution">
    <text evidence="1">The sequence shown here is derived from an EMBL/GenBank/DDBJ whole genome shotgun (WGS) entry which is preliminary data.</text>
</comment>
<organism evidence="1 2">
    <name type="scientific">Brassica napus</name>
    <name type="common">Rape</name>
    <dbReference type="NCBI Taxonomy" id="3708"/>
    <lineage>
        <taxon>Eukaryota</taxon>
        <taxon>Viridiplantae</taxon>
        <taxon>Streptophyta</taxon>
        <taxon>Embryophyta</taxon>
        <taxon>Tracheophyta</taxon>
        <taxon>Spermatophyta</taxon>
        <taxon>Magnoliopsida</taxon>
        <taxon>eudicotyledons</taxon>
        <taxon>Gunneridae</taxon>
        <taxon>Pentapetalae</taxon>
        <taxon>rosids</taxon>
        <taxon>malvids</taxon>
        <taxon>Brassicales</taxon>
        <taxon>Brassicaceae</taxon>
        <taxon>Brassiceae</taxon>
        <taxon>Brassica</taxon>
    </lineage>
</organism>
<proteinExistence type="predicted"/>
<evidence type="ECO:0008006" key="3">
    <source>
        <dbReference type="Google" id="ProtNLM"/>
    </source>
</evidence>
<accession>A0ABQ8AC62</accession>